<evidence type="ECO:0000313" key="2">
    <source>
        <dbReference type="EMBL" id="BDU71140.1"/>
    </source>
</evidence>
<sequence length="204" mass="21220">MKISSAVGCALLALAPATVHAGGLEVGLLVDKQVGKAQTLAAPSNGLKAGNYDSVGPTGVGFRAAYTFLDLKIAGVGAVLTYHPKAEGDLKLGSNNLGKFGSEYSSVGLQADWKFIINLNAGIDYRFEKLTTSGPGLPSETTNQGRPWVRAGVGFSAPLPVVSPFVRLEVAAPLSTSSKGDSNEEFRKAMSPSFQVALYGGIRF</sequence>
<dbReference type="KEGG" id="msil:METEAL_03140"/>
<keyword evidence="3" id="KW-1185">Reference proteome</keyword>
<accession>A0AA48GKK2</accession>
<evidence type="ECO:0008006" key="4">
    <source>
        <dbReference type="Google" id="ProtNLM"/>
    </source>
</evidence>
<dbReference type="RefSeq" id="WP_316414026.1">
    <property type="nucleotide sequence ID" value="NZ_AP027080.1"/>
</dbReference>
<gene>
    <name evidence="2" type="ORF">METEAL_03140</name>
</gene>
<reference evidence="3" key="1">
    <citation type="journal article" date="2023" name="Int. J. Syst. Evol. Microbiol.">
        <title>Mesoterricola silvestris gen. nov., sp. nov., Mesoterricola sediminis sp. nov., Geothrix oryzae sp. nov., Geothrix edaphica sp. nov., Geothrix rubra sp. nov., and Geothrix limicola sp. nov., six novel members of Acidobacteriota isolated from soils.</title>
        <authorList>
            <person name="Itoh H."/>
            <person name="Sugisawa Y."/>
            <person name="Mise K."/>
            <person name="Xu Z."/>
            <person name="Kuniyasu M."/>
            <person name="Ushijima N."/>
            <person name="Kawano K."/>
            <person name="Kobayashi E."/>
            <person name="Shiratori Y."/>
            <person name="Masuda Y."/>
            <person name="Senoo K."/>
        </authorList>
    </citation>
    <scope>NUCLEOTIDE SEQUENCE [LARGE SCALE GENOMIC DNA]</scope>
    <source>
        <strain evidence="3">W79</strain>
    </source>
</reference>
<dbReference type="Proteomes" id="UP001238179">
    <property type="component" value="Chromosome"/>
</dbReference>
<dbReference type="EMBL" id="AP027080">
    <property type="protein sequence ID" value="BDU71140.1"/>
    <property type="molecule type" value="Genomic_DNA"/>
</dbReference>
<organism evidence="2 3">
    <name type="scientific">Mesoterricola silvestris</name>
    <dbReference type="NCBI Taxonomy" id="2927979"/>
    <lineage>
        <taxon>Bacteria</taxon>
        <taxon>Pseudomonadati</taxon>
        <taxon>Acidobacteriota</taxon>
        <taxon>Holophagae</taxon>
        <taxon>Holophagales</taxon>
        <taxon>Holophagaceae</taxon>
        <taxon>Mesoterricola</taxon>
    </lineage>
</organism>
<protein>
    <recommendedName>
        <fullName evidence="4">Outer membrane protein beta-barrel domain-containing protein</fullName>
    </recommendedName>
</protein>
<name>A0AA48GKK2_9BACT</name>
<feature type="chain" id="PRO_5041304016" description="Outer membrane protein beta-barrel domain-containing protein" evidence="1">
    <location>
        <begin position="22"/>
        <end position="204"/>
    </location>
</feature>
<evidence type="ECO:0000313" key="3">
    <source>
        <dbReference type="Proteomes" id="UP001238179"/>
    </source>
</evidence>
<proteinExistence type="predicted"/>
<evidence type="ECO:0000256" key="1">
    <source>
        <dbReference type="SAM" id="SignalP"/>
    </source>
</evidence>
<dbReference type="AlphaFoldDB" id="A0AA48GKK2"/>
<keyword evidence="1" id="KW-0732">Signal</keyword>
<feature type="signal peptide" evidence="1">
    <location>
        <begin position="1"/>
        <end position="21"/>
    </location>
</feature>